<protein>
    <submittedName>
        <fullName evidence="5">Uncharacterized protein</fullName>
    </submittedName>
</protein>
<dbReference type="AlphaFoldDB" id="A0A0F4R0C5"/>
<dbReference type="InterPro" id="IPR006143">
    <property type="entry name" value="RND_pump_MFP"/>
</dbReference>
<evidence type="ECO:0000259" key="4">
    <source>
        <dbReference type="Pfam" id="PF25973"/>
    </source>
</evidence>
<dbReference type="PANTHER" id="PTHR30469:SF38">
    <property type="entry name" value="HLYD FAMILY SECRETION PROTEIN"/>
    <property type="match status" value="1"/>
</dbReference>
<evidence type="ECO:0000256" key="1">
    <source>
        <dbReference type="ARBA" id="ARBA00009477"/>
    </source>
</evidence>
<dbReference type="Proteomes" id="UP000033452">
    <property type="component" value="Unassembled WGS sequence"/>
</dbReference>
<dbReference type="NCBIfam" id="TIGR01730">
    <property type="entry name" value="RND_mfp"/>
    <property type="match status" value="1"/>
</dbReference>
<dbReference type="Gene3D" id="2.40.50.100">
    <property type="match status" value="1"/>
</dbReference>
<dbReference type="Pfam" id="PF25973">
    <property type="entry name" value="BSH_CzcB"/>
    <property type="match status" value="1"/>
</dbReference>
<evidence type="ECO:0000259" key="3">
    <source>
        <dbReference type="Pfam" id="PF25954"/>
    </source>
</evidence>
<evidence type="ECO:0000256" key="2">
    <source>
        <dbReference type="SAM" id="SignalP"/>
    </source>
</evidence>
<dbReference type="EMBL" id="JXYA01000002">
    <property type="protein sequence ID" value="KJZ13034.1"/>
    <property type="molecule type" value="Genomic_DNA"/>
</dbReference>
<keyword evidence="6" id="KW-1185">Reference proteome</keyword>
<dbReference type="Gene3D" id="2.40.420.20">
    <property type="match status" value="1"/>
</dbReference>
<dbReference type="GO" id="GO:0015562">
    <property type="term" value="F:efflux transmembrane transporter activity"/>
    <property type="evidence" value="ECO:0007669"/>
    <property type="project" value="TreeGrafter"/>
</dbReference>
<feature type="chain" id="PRO_5002476178" evidence="2">
    <location>
        <begin position="21"/>
        <end position="338"/>
    </location>
</feature>
<comment type="similarity">
    <text evidence="1">Belongs to the membrane fusion protein (MFP) (TC 8.A.1) family.</text>
</comment>
<dbReference type="PANTHER" id="PTHR30469">
    <property type="entry name" value="MULTIDRUG RESISTANCE PROTEIN MDTA"/>
    <property type="match status" value="1"/>
</dbReference>
<name>A0A0F4R0C5_9GAMM</name>
<reference evidence="5 6" key="1">
    <citation type="journal article" date="2015" name="BMC Genomics">
        <title>Genome mining reveals unlocked bioactive potential of marine Gram-negative bacteria.</title>
        <authorList>
            <person name="Machado H."/>
            <person name="Sonnenschein E.C."/>
            <person name="Melchiorsen J."/>
            <person name="Gram L."/>
        </authorList>
    </citation>
    <scope>NUCLEOTIDE SEQUENCE [LARGE SCALE GENOMIC DNA]</scope>
    <source>
        <strain evidence="5 6">S2471</strain>
    </source>
</reference>
<proteinExistence type="inferred from homology"/>
<dbReference type="PATRIC" id="fig|43658.5.peg.305"/>
<dbReference type="Gene3D" id="2.40.30.170">
    <property type="match status" value="1"/>
</dbReference>
<feature type="signal peptide" evidence="2">
    <location>
        <begin position="1"/>
        <end position="20"/>
    </location>
</feature>
<keyword evidence="2" id="KW-0732">Signal</keyword>
<feature type="domain" description="CzcB-like barrel-sandwich hybrid" evidence="4">
    <location>
        <begin position="54"/>
        <end position="177"/>
    </location>
</feature>
<evidence type="ECO:0000313" key="6">
    <source>
        <dbReference type="Proteomes" id="UP000033452"/>
    </source>
</evidence>
<dbReference type="InterPro" id="IPR058647">
    <property type="entry name" value="BSH_CzcB-like"/>
</dbReference>
<feature type="domain" description="CusB-like beta-barrel" evidence="3">
    <location>
        <begin position="185"/>
        <end position="255"/>
    </location>
</feature>
<organism evidence="5 6">
    <name type="scientific">Pseudoalteromonas rubra</name>
    <dbReference type="NCBI Taxonomy" id="43658"/>
    <lineage>
        <taxon>Bacteria</taxon>
        <taxon>Pseudomonadati</taxon>
        <taxon>Pseudomonadota</taxon>
        <taxon>Gammaproteobacteria</taxon>
        <taxon>Alteromonadales</taxon>
        <taxon>Pseudoalteromonadaceae</taxon>
        <taxon>Pseudoalteromonas</taxon>
    </lineage>
</organism>
<comment type="caution">
    <text evidence="5">The sequence shown here is derived from an EMBL/GenBank/DDBJ whole genome shotgun (WGS) entry which is preliminary data.</text>
</comment>
<dbReference type="GO" id="GO:1990281">
    <property type="term" value="C:efflux pump complex"/>
    <property type="evidence" value="ECO:0007669"/>
    <property type="project" value="TreeGrafter"/>
</dbReference>
<evidence type="ECO:0000313" key="5">
    <source>
        <dbReference type="EMBL" id="KJZ13034.1"/>
    </source>
</evidence>
<dbReference type="PROSITE" id="PS51257">
    <property type="entry name" value="PROKAR_LIPOPROTEIN"/>
    <property type="match status" value="1"/>
</dbReference>
<dbReference type="Pfam" id="PF25954">
    <property type="entry name" value="Beta-barrel_RND_2"/>
    <property type="match status" value="1"/>
</dbReference>
<dbReference type="SUPFAM" id="SSF111369">
    <property type="entry name" value="HlyD-like secretion proteins"/>
    <property type="match status" value="1"/>
</dbReference>
<sequence length="338" mass="37265">MLTKWIMCLVLFIGCFELQCATLKSVTTTEIKRSHRSQPVNVSGKLARKTIVRLAFNIDGLVDKVNVQKGDVLAQGQLLATLDSREIRAKVQSATSAHKTALEDHQRISDLYNKNLLPLSEVQQSQNRLEAASSALEIAAFNESLSTIRAPMGGVVVEKLVEENELIKAQQTAFMIAVDENGWIVTVEVPDHDVVRMKIGDPATVTLSAYNSQTFDGHISEIAGQANAQGLFSVDVKLNQHQETFRVGYLASVEILPQDQQLYSYISLDSVVEVNQRKAKFFTIDRHSSKVTKRVLEVAFLTDDAIAVKAAMGEHEEVVTQGAEMLEDGEEVVVLEGL</sequence>
<gene>
    <name evidence="5" type="ORF">TW77_01475</name>
</gene>
<dbReference type="InterPro" id="IPR058792">
    <property type="entry name" value="Beta-barrel_RND_2"/>
</dbReference>
<dbReference type="OrthoDB" id="9793801at2"/>
<accession>A0A0F4R0C5</accession>